<dbReference type="OrthoDB" id="9785707at2"/>
<dbReference type="RefSeq" id="WP_038067619.1">
    <property type="nucleotide sequence ID" value="NZ_FOVB01000001.1"/>
</dbReference>
<comment type="caution">
    <text evidence="4">The sequence shown here is derived from an EMBL/GenBank/DDBJ whole genome shotgun (WGS) entry which is preliminary data.</text>
</comment>
<dbReference type="Pfam" id="PF17782">
    <property type="entry name" value="WHD_DprA"/>
    <property type="match status" value="1"/>
</dbReference>
<dbReference type="InterPro" id="IPR036388">
    <property type="entry name" value="WH-like_DNA-bd_sf"/>
</dbReference>
<dbReference type="SUPFAM" id="SSF102405">
    <property type="entry name" value="MCP/YpsA-like"/>
    <property type="match status" value="1"/>
</dbReference>
<dbReference type="InterPro" id="IPR041614">
    <property type="entry name" value="DprA_WH"/>
</dbReference>
<feature type="domain" description="Smf/DprA SLOG" evidence="2">
    <location>
        <begin position="89"/>
        <end position="295"/>
    </location>
</feature>
<evidence type="ECO:0000256" key="1">
    <source>
        <dbReference type="ARBA" id="ARBA00006525"/>
    </source>
</evidence>
<dbReference type="NCBIfam" id="TIGR00732">
    <property type="entry name" value="dprA"/>
    <property type="match status" value="1"/>
</dbReference>
<comment type="similarity">
    <text evidence="1">Belongs to the DprA/Smf family.</text>
</comment>
<dbReference type="Gene3D" id="1.10.10.10">
    <property type="entry name" value="Winged helix-like DNA-binding domain superfamily/Winged helix DNA-binding domain"/>
    <property type="match status" value="1"/>
</dbReference>
<dbReference type="EMBL" id="JHEH01000019">
    <property type="protein sequence ID" value="KEP69048.1"/>
    <property type="molecule type" value="Genomic_DNA"/>
</dbReference>
<accession>A0A074TJ57</accession>
<gene>
    <name evidence="4" type="ORF">DL1_06235</name>
</gene>
<dbReference type="Proteomes" id="UP000027725">
    <property type="component" value="Unassembled WGS sequence"/>
</dbReference>
<evidence type="ECO:0000259" key="3">
    <source>
        <dbReference type="Pfam" id="PF17782"/>
    </source>
</evidence>
<dbReference type="InterPro" id="IPR057666">
    <property type="entry name" value="DrpA_SLOG"/>
</dbReference>
<sequence>MKADLFSYPTPFTPPTTEDDDLSVLRLTRSRRVGPATFHRMMQEHGTARAALAALPEVAKAAGVVEYTPFPEEAARAEIKAGRRAGATLICFGSPAYPRLLAQIPDAPPLLWALGDTSLLHRPIIALVGARNASSLGLRMARRMAEELGAEGITIASGLARGIDAAAHTAALPTGTIAVQAGGIDVIYPRENETLAAQIAQSGLRLSEHPPGQQPQARHFPQRNRIISGLASAVVVIEAATKSGSLITARDALDQGRDVMAVPGHPMDGRAGGCNMLIRDGATLVRGAQDVLASLAAVPTPVAQSQCAAPASLRAPRNARDEAGAKASADAIAAQITTCLGPNPVAEDQVIRDLCVDAARFARALVTLEIEGRVQRHPGGLISLPA</sequence>
<dbReference type="eggNOG" id="COG0758">
    <property type="taxonomic scope" value="Bacteria"/>
</dbReference>
<dbReference type="Pfam" id="PF02481">
    <property type="entry name" value="DNA_processg_A"/>
    <property type="match status" value="1"/>
</dbReference>
<evidence type="ECO:0000259" key="2">
    <source>
        <dbReference type="Pfam" id="PF02481"/>
    </source>
</evidence>
<proteinExistence type="inferred from homology"/>
<dbReference type="PANTHER" id="PTHR43022:SF1">
    <property type="entry name" value="PROTEIN SMF"/>
    <property type="match status" value="1"/>
</dbReference>
<name>A0A074TJ57_9RHOB</name>
<dbReference type="Gene3D" id="3.40.50.450">
    <property type="match status" value="1"/>
</dbReference>
<feature type="domain" description="DprA winged helix" evidence="3">
    <location>
        <begin position="323"/>
        <end position="380"/>
    </location>
</feature>
<dbReference type="PANTHER" id="PTHR43022">
    <property type="entry name" value="PROTEIN SMF"/>
    <property type="match status" value="1"/>
</dbReference>
<reference evidence="4 5" key="1">
    <citation type="submission" date="2014-03" db="EMBL/GenBank/DDBJ databases">
        <title>The draft genome sequence of Thioclava dalianensis DLFJ1-1.</title>
        <authorList>
            <person name="Lai Q."/>
            <person name="Shao Z."/>
        </authorList>
    </citation>
    <scope>NUCLEOTIDE SEQUENCE [LARGE SCALE GENOMIC DNA]</scope>
    <source>
        <strain evidence="4 5">DLFJ1-1</strain>
    </source>
</reference>
<dbReference type="GO" id="GO:0009294">
    <property type="term" value="P:DNA-mediated transformation"/>
    <property type="evidence" value="ECO:0007669"/>
    <property type="project" value="InterPro"/>
</dbReference>
<dbReference type="Pfam" id="PF21102">
    <property type="entry name" value="DprA_N"/>
    <property type="match status" value="1"/>
</dbReference>
<dbReference type="AlphaFoldDB" id="A0A074TJ57"/>
<protein>
    <submittedName>
        <fullName evidence="4">DNA processing protein DprA</fullName>
    </submittedName>
</protein>
<keyword evidence="5" id="KW-1185">Reference proteome</keyword>
<evidence type="ECO:0000313" key="4">
    <source>
        <dbReference type="EMBL" id="KEP69048.1"/>
    </source>
</evidence>
<dbReference type="STRING" id="1185766.SAMN05216224_101780"/>
<evidence type="ECO:0000313" key="5">
    <source>
        <dbReference type="Proteomes" id="UP000027725"/>
    </source>
</evidence>
<organism evidence="4 5">
    <name type="scientific">Thioclava dalianensis</name>
    <dbReference type="NCBI Taxonomy" id="1185766"/>
    <lineage>
        <taxon>Bacteria</taxon>
        <taxon>Pseudomonadati</taxon>
        <taxon>Pseudomonadota</taxon>
        <taxon>Alphaproteobacteria</taxon>
        <taxon>Rhodobacterales</taxon>
        <taxon>Paracoccaceae</taxon>
        <taxon>Thioclava</taxon>
    </lineage>
</organism>
<dbReference type="InterPro" id="IPR003488">
    <property type="entry name" value="DprA"/>
</dbReference>